<dbReference type="AlphaFoldDB" id="A0A1Y1I4U2"/>
<feature type="transmembrane region" description="Helical" evidence="1">
    <location>
        <begin position="16"/>
        <end position="35"/>
    </location>
</feature>
<organism evidence="2 3">
    <name type="scientific">Klebsormidium nitens</name>
    <name type="common">Green alga</name>
    <name type="synonym">Ulothrix nitens</name>
    <dbReference type="NCBI Taxonomy" id="105231"/>
    <lineage>
        <taxon>Eukaryota</taxon>
        <taxon>Viridiplantae</taxon>
        <taxon>Streptophyta</taxon>
        <taxon>Klebsormidiophyceae</taxon>
        <taxon>Klebsormidiales</taxon>
        <taxon>Klebsormidiaceae</taxon>
        <taxon>Klebsormidium</taxon>
    </lineage>
</organism>
<keyword evidence="1" id="KW-0472">Membrane</keyword>
<name>A0A1Y1I4U2_KLENI</name>
<keyword evidence="3" id="KW-1185">Reference proteome</keyword>
<evidence type="ECO:0000256" key="1">
    <source>
        <dbReference type="SAM" id="Phobius"/>
    </source>
</evidence>
<dbReference type="EMBL" id="DF237212">
    <property type="protein sequence ID" value="GAQ85960.1"/>
    <property type="molecule type" value="Genomic_DNA"/>
</dbReference>
<dbReference type="Proteomes" id="UP000054558">
    <property type="component" value="Unassembled WGS sequence"/>
</dbReference>
<dbReference type="OMA" id="EWGKVTE"/>
<dbReference type="Pfam" id="PF06592">
    <property type="entry name" value="DUF1138"/>
    <property type="match status" value="1"/>
</dbReference>
<reference evidence="2 3" key="1">
    <citation type="journal article" date="2014" name="Nat. Commun.">
        <title>Klebsormidium flaccidum genome reveals primary factors for plant terrestrial adaptation.</title>
        <authorList>
            <person name="Hori K."/>
            <person name="Maruyama F."/>
            <person name="Fujisawa T."/>
            <person name="Togashi T."/>
            <person name="Yamamoto N."/>
            <person name="Seo M."/>
            <person name="Sato S."/>
            <person name="Yamada T."/>
            <person name="Mori H."/>
            <person name="Tajima N."/>
            <person name="Moriyama T."/>
            <person name="Ikeuchi M."/>
            <person name="Watanabe M."/>
            <person name="Wada H."/>
            <person name="Kobayashi K."/>
            <person name="Saito M."/>
            <person name="Masuda T."/>
            <person name="Sasaki-Sekimoto Y."/>
            <person name="Mashiguchi K."/>
            <person name="Awai K."/>
            <person name="Shimojima M."/>
            <person name="Masuda S."/>
            <person name="Iwai M."/>
            <person name="Nobusawa T."/>
            <person name="Narise T."/>
            <person name="Kondo S."/>
            <person name="Saito H."/>
            <person name="Sato R."/>
            <person name="Murakawa M."/>
            <person name="Ihara Y."/>
            <person name="Oshima-Yamada Y."/>
            <person name="Ohtaka K."/>
            <person name="Satoh M."/>
            <person name="Sonobe K."/>
            <person name="Ishii M."/>
            <person name="Ohtani R."/>
            <person name="Kanamori-Sato M."/>
            <person name="Honoki R."/>
            <person name="Miyazaki D."/>
            <person name="Mochizuki H."/>
            <person name="Umetsu J."/>
            <person name="Higashi K."/>
            <person name="Shibata D."/>
            <person name="Kamiya Y."/>
            <person name="Sato N."/>
            <person name="Nakamura Y."/>
            <person name="Tabata S."/>
            <person name="Ida S."/>
            <person name="Kurokawa K."/>
            <person name="Ohta H."/>
        </authorList>
    </citation>
    <scope>NUCLEOTIDE SEQUENCE [LARGE SCALE GENOMIC DNA]</scope>
    <source>
        <strain evidence="2 3">NIES-2285</strain>
    </source>
</reference>
<keyword evidence="1" id="KW-1133">Transmembrane helix</keyword>
<gene>
    <name evidence="2" type="ORF">KFL_002630040</name>
</gene>
<dbReference type="PANTHER" id="PTHR34267">
    <property type="entry name" value="OS11G0161033 PROTEIN"/>
    <property type="match status" value="1"/>
</dbReference>
<dbReference type="OrthoDB" id="1840418at2759"/>
<protein>
    <submittedName>
        <fullName evidence="2">Uncharacterized protein</fullName>
    </submittedName>
</protein>
<evidence type="ECO:0000313" key="2">
    <source>
        <dbReference type="EMBL" id="GAQ85960.1"/>
    </source>
</evidence>
<dbReference type="InterPro" id="IPR009515">
    <property type="entry name" value="DUF1138"/>
</dbReference>
<sequence length="107" mass="12437">MADQNVWYRIPPTPRVILPAVAAAFTVGGLFFHLVRNKKIFGGSIPRTLTPEWEDATDLKMHAWPREASEHPVAINPIRRENFYVRTDNRYEEHEIRRSIGKKAEKL</sequence>
<proteinExistence type="predicted"/>
<dbReference type="PANTHER" id="PTHR34267:SF17">
    <property type="entry name" value="OS06G0114500 PROTEIN"/>
    <property type="match status" value="1"/>
</dbReference>
<accession>A0A1Y1I4U2</accession>
<evidence type="ECO:0000313" key="3">
    <source>
        <dbReference type="Proteomes" id="UP000054558"/>
    </source>
</evidence>
<keyword evidence="1" id="KW-0812">Transmembrane</keyword>